<reference evidence="3 4" key="1">
    <citation type="submission" date="2019-03" db="EMBL/GenBank/DDBJ databases">
        <title>The genome sequence of a newly discovered highly antifungal drug resistant Aspergillus species, Aspergillus tanneri NIH 1004.</title>
        <authorList>
            <person name="Mounaud S."/>
            <person name="Singh I."/>
            <person name="Joardar V."/>
            <person name="Pakala S."/>
            <person name="Pakala S."/>
            <person name="Venepally P."/>
            <person name="Hoover J."/>
            <person name="Nierman W."/>
            <person name="Chung J."/>
            <person name="Losada L."/>
        </authorList>
    </citation>
    <scope>NUCLEOTIDE SEQUENCE [LARGE SCALE GENOMIC DNA]</scope>
    <source>
        <strain evidence="3 4">NIH1004</strain>
    </source>
</reference>
<protein>
    <recommendedName>
        <fullName evidence="2">C2H2-type domain-containing protein</fullName>
    </recommendedName>
</protein>
<dbReference type="AlphaFoldDB" id="A0A4S3IXF6"/>
<dbReference type="VEuPathDB" id="FungiDB:EYZ11_013524"/>
<sequence length="191" mass="21390">MPHTLFNYPSWQSGSSPTGTPISYLPIGESSNLGSNPALPTRLQHNQVAIGSQSGAYNNDPGNNDFMPMQNGTLSNSSGYYGEILATNINSNPGDQLVSTFPTEGSSEGRTVQGQMHEGYIDVRQALRCRWDGCTYRRHFNREADLVRHVKTKHISPRCHKCAVKSCTKSFNREDNLRHHMARVHQRPLEY</sequence>
<evidence type="ECO:0000313" key="3">
    <source>
        <dbReference type="EMBL" id="THC87030.1"/>
    </source>
</evidence>
<dbReference type="InterPro" id="IPR013087">
    <property type="entry name" value="Znf_C2H2_type"/>
</dbReference>
<dbReference type="Gene3D" id="3.30.160.60">
    <property type="entry name" value="Classic Zinc Finger"/>
    <property type="match status" value="2"/>
</dbReference>
<proteinExistence type="predicted"/>
<evidence type="ECO:0000259" key="2">
    <source>
        <dbReference type="PROSITE" id="PS50157"/>
    </source>
</evidence>
<dbReference type="PROSITE" id="PS00028">
    <property type="entry name" value="ZINC_FINGER_C2H2_1"/>
    <property type="match status" value="1"/>
</dbReference>
<keyword evidence="1" id="KW-0479">Metal-binding</keyword>
<dbReference type="SUPFAM" id="SSF57667">
    <property type="entry name" value="beta-beta-alpha zinc fingers"/>
    <property type="match status" value="1"/>
</dbReference>
<organism evidence="3 4">
    <name type="scientific">Aspergillus tanneri</name>
    <dbReference type="NCBI Taxonomy" id="1220188"/>
    <lineage>
        <taxon>Eukaryota</taxon>
        <taxon>Fungi</taxon>
        <taxon>Dikarya</taxon>
        <taxon>Ascomycota</taxon>
        <taxon>Pezizomycotina</taxon>
        <taxon>Eurotiomycetes</taxon>
        <taxon>Eurotiomycetidae</taxon>
        <taxon>Eurotiales</taxon>
        <taxon>Aspergillaceae</taxon>
        <taxon>Aspergillus</taxon>
        <taxon>Aspergillus subgen. Circumdati</taxon>
    </lineage>
</organism>
<dbReference type="EMBL" id="SOSA01001587">
    <property type="protein sequence ID" value="THC87030.1"/>
    <property type="molecule type" value="Genomic_DNA"/>
</dbReference>
<dbReference type="Proteomes" id="UP000308092">
    <property type="component" value="Unassembled WGS sequence"/>
</dbReference>
<evidence type="ECO:0000256" key="1">
    <source>
        <dbReference type="PROSITE-ProRule" id="PRU00042"/>
    </source>
</evidence>
<dbReference type="SMART" id="SM00355">
    <property type="entry name" value="ZnF_C2H2"/>
    <property type="match status" value="2"/>
</dbReference>
<keyword evidence="1" id="KW-0862">Zinc</keyword>
<dbReference type="PROSITE" id="PS50157">
    <property type="entry name" value="ZINC_FINGER_C2H2_2"/>
    <property type="match status" value="1"/>
</dbReference>
<dbReference type="InterPro" id="IPR036236">
    <property type="entry name" value="Znf_C2H2_sf"/>
</dbReference>
<gene>
    <name evidence="3" type="ORF">EYZ11_013524</name>
</gene>
<name>A0A4S3IXF6_9EURO</name>
<accession>A0A4S3IXF6</accession>
<dbReference type="STRING" id="1220188.A0A4S3IXF6"/>
<evidence type="ECO:0000313" key="4">
    <source>
        <dbReference type="Proteomes" id="UP000308092"/>
    </source>
</evidence>
<keyword evidence="1" id="KW-0863">Zinc-finger</keyword>
<dbReference type="GO" id="GO:0008270">
    <property type="term" value="F:zinc ion binding"/>
    <property type="evidence" value="ECO:0007669"/>
    <property type="project" value="UniProtKB-KW"/>
</dbReference>
<keyword evidence="4" id="KW-1185">Reference proteome</keyword>
<feature type="domain" description="C2H2-type" evidence="2">
    <location>
        <begin position="160"/>
        <end position="190"/>
    </location>
</feature>
<comment type="caution">
    <text evidence="3">The sequence shown here is derived from an EMBL/GenBank/DDBJ whole genome shotgun (WGS) entry which is preliminary data.</text>
</comment>